<organism evidence="1 2">
    <name type="scientific">Amycolatopsis vastitatis</name>
    <dbReference type="NCBI Taxonomy" id="1905142"/>
    <lineage>
        <taxon>Bacteria</taxon>
        <taxon>Bacillati</taxon>
        <taxon>Actinomycetota</taxon>
        <taxon>Actinomycetes</taxon>
        <taxon>Pseudonocardiales</taxon>
        <taxon>Pseudonocardiaceae</taxon>
        <taxon>Amycolatopsis</taxon>
    </lineage>
</organism>
<reference evidence="2" key="1">
    <citation type="submission" date="2017-07" db="EMBL/GenBank/DDBJ databases">
        <title>Comparative genome mining reveals phylogenetic distribution patterns of secondary metabolites in Amycolatopsis.</title>
        <authorList>
            <person name="Adamek M."/>
            <person name="Alanjary M."/>
            <person name="Sales-Ortells H."/>
            <person name="Goodfellow M."/>
            <person name="Bull A.T."/>
            <person name="Kalinowski J."/>
            <person name="Ziemert N."/>
        </authorList>
    </citation>
    <scope>NUCLEOTIDE SEQUENCE [LARGE SCALE GENOMIC DNA]</scope>
    <source>
        <strain evidence="2">H5</strain>
    </source>
</reference>
<comment type="caution">
    <text evidence="1">The sequence shown here is derived from an EMBL/GenBank/DDBJ whole genome shotgun (WGS) entry which is preliminary data.</text>
</comment>
<dbReference type="RefSeq" id="WP_093954544.1">
    <property type="nucleotide sequence ID" value="NZ_NMUL01000109.1"/>
</dbReference>
<dbReference type="EMBL" id="NMUL01000109">
    <property type="protein sequence ID" value="OXM59075.1"/>
    <property type="molecule type" value="Genomic_DNA"/>
</dbReference>
<gene>
    <name evidence="1" type="ORF">CF165_49590</name>
</gene>
<dbReference type="Proteomes" id="UP000215199">
    <property type="component" value="Unassembled WGS sequence"/>
</dbReference>
<sequence length="151" mass="16371">MHPHDSELLDRIVLTASQCHHMVDVLQTVPPGSATYTRRLRQFSQDLGELSRAISQRIGRLATIAIEQALEEGVDELAEQPELPKATHASLLAALRSAAVLLDQHATHDLRNNPPDDVVATDLALTFPTVALMSLITAMHARCATPEPGGM</sequence>
<proteinExistence type="predicted"/>
<name>A0A229SJG0_9PSEU</name>
<dbReference type="AlphaFoldDB" id="A0A229SJG0"/>
<accession>A0A229SJG0</accession>
<evidence type="ECO:0000313" key="1">
    <source>
        <dbReference type="EMBL" id="OXM59075.1"/>
    </source>
</evidence>
<evidence type="ECO:0000313" key="2">
    <source>
        <dbReference type="Proteomes" id="UP000215199"/>
    </source>
</evidence>
<protein>
    <submittedName>
        <fullName evidence="1">Uncharacterized protein</fullName>
    </submittedName>
</protein>
<keyword evidence="2" id="KW-1185">Reference proteome</keyword>